<accession>K0XNG6</accession>
<reference evidence="1 2" key="1">
    <citation type="submission" date="2012-08" db="EMBL/GenBank/DDBJ databases">
        <title>The Genome Sequence of Barnesiella intestinihominis YIT 11860.</title>
        <authorList>
            <consortium name="The Broad Institute Genome Sequencing Platform"/>
            <person name="Earl A."/>
            <person name="Ward D."/>
            <person name="Feldgarden M."/>
            <person name="Gevers D."/>
            <person name="Morotomi M."/>
            <person name="Walker B."/>
            <person name="Young S.K."/>
            <person name="Zeng Q."/>
            <person name="Gargeya S."/>
            <person name="Fitzgerald M."/>
            <person name="Haas B."/>
            <person name="Abouelleil A."/>
            <person name="Alvarado L."/>
            <person name="Arachchi H.M."/>
            <person name="Berlin A.M."/>
            <person name="Chapman S.B."/>
            <person name="Goldberg J."/>
            <person name="Griggs A."/>
            <person name="Gujja S."/>
            <person name="Hansen M."/>
            <person name="Howarth C."/>
            <person name="Imamovic A."/>
            <person name="Larimer J."/>
            <person name="McCowen C."/>
            <person name="Montmayeur A."/>
            <person name="Murphy C."/>
            <person name="Neiman D."/>
            <person name="Pearson M."/>
            <person name="Priest M."/>
            <person name="Roberts A."/>
            <person name="Saif S."/>
            <person name="Shea T."/>
            <person name="Sisk P."/>
            <person name="Sykes S."/>
            <person name="Wortman J."/>
            <person name="Nusbaum C."/>
            <person name="Birren B."/>
        </authorList>
    </citation>
    <scope>NUCLEOTIDE SEQUENCE [LARGE SCALE GENOMIC DNA]</scope>
    <source>
        <strain evidence="1 2">YIT 11860</strain>
    </source>
</reference>
<comment type="caution">
    <text evidence="1">The sequence shown here is derived from an EMBL/GenBank/DDBJ whole genome shotgun (WGS) entry which is preliminary data.</text>
</comment>
<proteinExistence type="predicted"/>
<sequence>MMLHGVLSVEKPACEDISHGYGRKYLLERQEKDILAMG</sequence>
<name>K0XNG6_9BACT</name>
<evidence type="ECO:0000313" key="2">
    <source>
        <dbReference type="Proteomes" id="UP000006044"/>
    </source>
</evidence>
<dbReference type="Proteomes" id="UP000006044">
    <property type="component" value="Unassembled WGS sequence"/>
</dbReference>
<evidence type="ECO:0000313" key="1">
    <source>
        <dbReference type="EMBL" id="EJZ65415.1"/>
    </source>
</evidence>
<dbReference type="HOGENOM" id="CLU_3324978_0_0_10"/>
<organism evidence="1 2">
    <name type="scientific">Barnesiella intestinihominis YIT 11860</name>
    <dbReference type="NCBI Taxonomy" id="742726"/>
    <lineage>
        <taxon>Bacteria</taxon>
        <taxon>Pseudomonadati</taxon>
        <taxon>Bacteroidota</taxon>
        <taxon>Bacteroidia</taxon>
        <taxon>Bacteroidales</taxon>
        <taxon>Barnesiellaceae</taxon>
        <taxon>Barnesiella</taxon>
    </lineage>
</organism>
<keyword evidence="2" id="KW-1185">Reference proteome</keyword>
<dbReference type="EMBL" id="ADLE01000006">
    <property type="protein sequence ID" value="EJZ65415.1"/>
    <property type="molecule type" value="Genomic_DNA"/>
</dbReference>
<gene>
    <name evidence="1" type="ORF">HMPREF9448_00796</name>
</gene>
<dbReference type="AlphaFoldDB" id="K0XNG6"/>
<protein>
    <submittedName>
        <fullName evidence="1">Uncharacterized protein</fullName>
    </submittedName>
</protein>
<dbReference type="STRING" id="742726.HMPREF9448_00796"/>